<comment type="similarity">
    <text evidence="2">Belongs to the peptidase S54 family.</text>
</comment>
<name>A0A1G9VIL2_9EURY</name>
<dbReference type="SUPFAM" id="SSF144091">
    <property type="entry name" value="Rhomboid-like"/>
    <property type="match status" value="1"/>
</dbReference>
<dbReference type="PANTHER" id="PTHR43066">
    <property type="entry name" value="RHOMBOID-RELATED PROTEIN"/>
    <property type="match status" value="1"/>
</dbReference>
<feature type="transmembrane region" description="Helical" evidence="9">
    <location>
        <begin position="260"/>
        <end position="280"/>
    </location>
</feature>
<keyword evidence="12" id="KW-1185">Reference proteome</keyword>
<dbReference type="Gene3D" id="1.20.1540.10">
    <property type="entry name" value="Rhomboid-like"/>
    <property type="match status" value="1"/>
</dbReference>
<feature type="transmembrane region" description="Helical" evidence="9">
    <location>
        <begin position="142"/>
        <end position="163"/>
    </location>
</feature>
<evidence type="ECO:0000256" key="3">
    <source>
        <dbReference type="ARBA" id="ARBA00022670"/>
    </source>
</evidence>
<proteinExistence type="inferred from homology"/>
<evidence type="ECO:0000256" key="4">
    <source>
        <dbReference type="ARBA" id="ARBA00022692"/>
    </source>
</evidence>
<keyword evidence="7 9" id="KW-0472">Membrane</keyword>
<dbReference type="STRING" id="660521.SAMN04487949_2393"/>
<feature type="compositionally biased region" description="Basic and acidic residues" evidence="8">
    <location>
        <begin position="332"/>
        <end position="347"/>
    </location>
</feature>
<feature type="transmembrane region" description="Helical" evidence="9">
    <location>
        <begin position="43"/>
        <end position="65"/>
    </location>
</feature>
<keyword evidence="3 11" id="KW-0645">Protease</keyword>
<feature type="transmembrane region" description="Helical" evidence="9">
    <location>
        <begin position="362"/>
        <end position="384"/>
    </location>
</feature>
<dbReference type="OrthoDB" id="205691at2157"/>
<evidence type="ECO:0000256" key="9">
    <source>
        <dbReference type="SAM" id="Phobius"/>
    </source>
</evidence>
<dbReference type="EMBL" id="FNHL01000003">
    <property type="protein sequence ID" value="SDM71956.1"/>
    <property type="molecule type" value="Genomic_DNA"/>
</dbReference>
<dbReference type="GO" id="GO:0016020">
    <property type="term" value="C:membrane"/>
    <property type="evidence" value="ECO:0007669"/>
    <property type="project" value="UniProtKB-SubCell"/>
</dbReference>
<evidence type="ECO:0000256" key="8">
    <source>
        <dbReference type="SAM" id="MobiDB-lite"/>
    </source>
</evidence>
<dbReference type="InterPro" id="IPR022764">
    <property type="entry name" value="Peptidase_S54_rhomboid_dom"/>
</dbReference>
<feature type="transmembrane region" description="Helical" evidence="9">
    <location>
        <begin position="286"/>
        <end position="308"/>
    </location>
</feature>
<feature type="transmembrane region" description="Helical" evidence="9">
    <location>
        <begin position="175"/>
        <end position="195"/>
    </location>
</feature>
<dbReference type="AlphaFoldDB" id="A0A1G9VIL2"/>
<dbReference type="GO" id="GO:0004252">
    <property type="term" value="F:serine-type endopeptidase activity"/>
    <property type="evidence" value="ECO:0007669"/>
    <property type="project" value="InterPro"/>
</dbReference>
<dbReference type="InterPro" id="IPR035952">
    <property type="entry name" value="Rhomboid-like_sf"/>
</dbReference>
<feature type="transmembrane region" description="Helical" evidence="9">
    <location>
        <begin position="104"/>
        <end position="122"/>
    </location>
</feature>
<dbReference type="Proteomes" id="UP000199451">
    <property type="component" value="Unassembled WGS sequence"/>
</dbReference>
<sequence>MFAGIETVTLHRAAVVAAGLLALAVLWRLDASGRVGRRLRERFVLGVPWGTVVSVLLVLSVYLFVQGGLDYWYSPTVVPFTAWSYSYPLGMLTAAFSHSGAGHLVGNLVGTLTYGVVAEYAWGHYPRRRGVSTFSSWRTNPYVRAFVVFPAAVVVVGTLTSLFGLGPVVGFSGVVFAFAGFALVSYPLTTVLALVTGRVVNLTYNAFLNPVVGARSQPVFSTPWFADIAIQGHAFGLLVGVLLGLWLVQRRGDDLPPVRRLWAGMLLFAVSQSLWAVYWYRGNSQYVLYRAGGLALVTLLATLVVAAVHASDSRPLAWLARTADRGQPTEVGRADGGRPDADRQSDDETVRGWLASLSSRQLAAALLLFSTAALAGPAVGVNLLTNADSGLDGPGVDVRDYRITYAEDVQNEMVAVVDVEFFGETTTVDTSGVIVTSDERDIWTTAVSKSRLAFDGSVPVRVGGVGWRETLTATRQGWTVVGGDPVYRVTLTHDGETVPVYASPERQAGPVLAGHNVSFAANATNFTVGVETDSGVVRAPLPGKNETVTLAGIDFTREKRTIVARTTDGTELRIAAKEQYE</sequence>
<feature type="domain" description="Peptidase S54 rhomboid" evidence="10">
    <location>
        <begin position="91"/>
        <end position="249"/>
    </location>
</feature>
<feature type="transmembrane region" description="Helical" evidence="9">
    <location>
        <begin position="228"/>
        <end position="248"/>
    </location>
</feature>
<keyword evidence="6 9" id="KW-1133">Transmembrane helix</keyword>
<evidence type="ECO:0000256" key="1">
    <source>
        <dbReference type="ARBA" id="ARBA00004141"/>
    </source>
</evidence>
<protein>
    <submittedName>
        <fullName evidence="11">Membrane associated serine protease, rhomboid family</fullName>
    </submittedName>
</protein>
<keyword evidence="5" id="KW-0378">Hydrolase</keyword>
<keyword evidence="4 9" id="KW-0812">Transmembrane</keyword>
<dbReference type="PANTHER" id="PTHR43066:SF1">
    <property type="entry name" value="RHOMBOID PROTEIN 2"/>
    <property type="match status" value="1"/>
</dbReference>
<feature type="transmembrane region" description="Helical" evidence="9">
    <location>
        <begin position="12"/>
        <end position="31"/>
    </location>
</feature>
<dbReference type="Pfam" id="PF01694">
    <property type="entry name" value="Rhomboid"/>
    <property type="match status" value="1"/>
</dbReference>
<evidence type="ECO:0000259" key="10">
    <source>
        <dbReference type="Pfam" id="PF01694"/>
    </source>
</evidence>
<gene>
    <name evidence="11" type="ORF">SAMN04487949_2393</name>
</gene>
<dbReference type="RefSeq" id="WP_089697708.1">
    <property type="nucleotide sequence ID" value="NZ_FNHL01000003.1"/>
</dbReference>
<evidence type="ECO:0000256" key="6">
    <source>
        <dbReference type="ARBA" id="ARBA00022989"/>
    </source>
</evidence>
<feature type="region of interest" description="Disordered" evidence="8">
    <location>
        <begin position="327"/>
        <end position="347"/>
    </location>
</feature>
<evidence type="ECO:0000256" key="2">
    <source>
        <dbReference type="ARBA" id="ARBA00009045"/>
    </source>
</evidence>
<evidence type="ECO:0000313" key="12">
    <source>
        <dbReference type="Proteomes" id="UP000199451"/>
    </source>
</evidence>
<dbReference type="GO" id="GO:0006508">
    <property type="term" value="P:proteolysis"/>
    <property type="evidence" value="ECO:0007669"/>
    <property type="project" value="UniProtKB-KW"/>
</dbReference>
<organism evidence="11 12">
    <name type="scientific">Halogranum gelatinilyticum</name>
    <dbReference type="NCBI Taxonomy" id="660521"/>
    <lineage>
        <taxon>Archaea</taxon>
        <taxon>Methanobacteriati</taxon>
        <taxon>Methanobacteriota</taxon>
        <taxon>Stenosarchaea group</taxon>
        <taxon>Halobacteria</taxon>
        <taxon>Halobacteriales</taxon>
        <taxon>Haloferacaceae</taxon>
    </lineage>
</organism>
<comment type="subcellular location">
    <subcellularLocation>
        <location evidence="1">Membrane</location>
        <topology evidence="1">Multi-pass membrane protein</topology>
    </subcellularLocation>
</comment>
<evidence type="ECO:0000256" key="5">
    <source>
        <dbReference type="ARBA" id="ARBA00022801"/>
    </source>
</evidence>
<evidence type="ECO:0000313" key="11">
    <source>
        <dbReference type="EMBL" id="SDM71956.1"/>
    </source>
</evidence>
<accession>A0A1G9VIL2</accession>
<reference evidence="12" key="1">
    <citation type="submission" date="2016-10" db="EMBL/GenBank/DDBJ databases">
        <authorList>
            <person name="Varghese N."/>
            <person name="Submissions S."/>
        </authorList>
    </citation>
    <scope>NUCLEOTIDE SEQUENCE [LARGE SCALE GENOMIC DNA]</scope>
    <source>
        <strain evidence="12">CGMCC 1.10119</strain>
    </source>
</reference>
<evidence type="ECO:0000256" key="7">
    <source>
        <dbReference type="ARBA" id="ARBA00023136"/>
    </source>
</evidence>